<dbReference type="Gene3D" id="3.30.310.260">
    <property type="match status" value="1"/>
</dbReference>
<keyword evidence="5 13" id="KW-0378">Hydrolase</keyword>
<keyword evidence="4" id="KW-0227">DNA damage</keyword>
<evidence type="ECO:0000256" key="2">
    <source>
        <dbReference type="ARBA" id="ARBA00010679"/>
    </source>
</evidence>
<keyword evidence="7" id="KW-0456">Lyase</keyword>
<dbReference type="PANTHER" id="PTHR10242">
    <property type="entry name" value="8-OXOGUANINE DNA GLYCOSYLASE"/>
    <property type="match status" value="1"/>
</dbReference>
<dbReference type="InterPro" id="IPR011257">
    <property type="entry name" value="DNA_glycosylase"/>
</dbReference>
<dbReference type="PANTHER" id="PTHR10242:SF2">
    <property type="entry name" value="N-GLYCOSYLASE_DNA LYASE"/>
    <property type="match status" value="1"/>
</dbReference>
<dbReference type="InterPro" id="IPR003265">
    <property type="entry name" value="HhH-GPD_domain"/>
</dbReference>
<evidence type="ECO:0000256" key="3">
    <source>
        <dbReference type="ARBA" id="ARBA00012720"/>
    </source>
</evidence>
<dbReference type="GO" id="GO:0140078">
    <property type="term" value="F:class I DNA-(apurinic or apyrimidinic site) endonuclease activity"/>
    <property type="evidence" value="ECO:0007669"/>
    <property type="project" value="UniProtKB-EC"/>
</dbReference>
<dbReference type="EMBL" id="UGSZ01000001">
    <property type="protein sequence ID" value="SUB56269.1"/>
    <property type="molecule type" value="Genomic_DNA"/>
</dbReference>
<reference evidence="13 14" key="1">
    <citation type="submission" date="2018-06" db="EMBL/GenBank/DDBJ databases">
        <authorList>
            <consortium name="Pathogen Informatics"/>
            <person name="Doyle S."/>
        </authorList>
    </citation>
    <scope>NUCLEOTIDE SEQUENCE [LARGE SCALE GENOMIC DNA]</scope>
    <source>
        <strain evidence="13 14">NCTC13149</strain>
    </source>
</reference>
<dbReference type="Pfam" id="PF00633">
    <property type="entry name" value="HHH"/>
    <property type="match status" value="1"/>
</dbReference>
<evidence type="ECO:0000256" key="6">
    <source>
        <dbReference type="ARBA" id="ARBA00023204"/>
    </source>
</evidence>
<dbReference type="InterPro" id="IPR003583">
    <property type="entry name" value="Hlx-hairpin-Hlx_DNA-bd_motif"/>
</dbReference>
<feature type="domain" description="HhH-GPD" evidence="12">
    <location>
        <begin position="121"/>
        <end position="285"/>
    </location>
</feature>
<dbReference type="SUPFAM" id="SSF55945">
    <property type="entry name" value="TATA-box binding protein-like"/>
    <property type="match status" value="1"/>
</dbReference>
<keyword evidence="6" id="KW-0234">DNA repair</keyword>
<protein>
    <recommendedName>
        <fullName evidence="3">DNA-(apurinic or apyrimidinic site) lyase</fullName>
        <ecNumber evidence="3">4.2.99.18</ecNumber>
    </recommendedName>
</protein>
<evidence type="ECO:0000313" key="14">
    <source>
        <dbReference type="Proteomes" id="UP000255517"/>
    </source>
</evidence>
<dbReference type="SMART" id="SM00278">
    <property type="entry name" value="HhH1"/>
    <property type="match status" value="1"/>
</dbReference>
<keyword evidence="8" id="KW-0511">Multifunctional enzyme</keyword>
<gene>
    <name evidence="13" type="primary">alkA</name>
    <name evidence="13" type="ORF">NCTC13149_00039</name>
</gene>
<evidence type="ECO:0000256" key="7">
    <source>
        <dbReference type="ARBA" id="ARBA00023239"/>
    </source>
</evidence>
<dbReference type="Gene3D" id="1.10.1670.10">
    <property type="entry name" value="Helix-hairpin-Helix base-excision DNA repair enzymes (C-terminal)"/>
    <property type="match status" value="1"/>
</dbReference>
<dbReference type="GO" id="GO:0003684">
    <property type="term" value="F:damaged DNA binding"/>
    <property type="evidence" value="ECO:0007669"/>
    <property type="project" value="InterPro"/>
</dbReference>
<dbReference type="Gene3D" id="1.10.340.30">
    <property type="entry name" value="Hypothetical protein, domain 2"/>
    <property type="match status" value="1"/>
</dbReference>
<dbReference type="GO" id="GO:0006284">
    <property type="term" value="P:base-excision repair"/>
    <property type="evidence" value="ECO:0007669"/>
    <property type="project" value="InterPro"/>
</dbReference>
<dbReference type="GO" id="GO:0006289">
    <property type="term" value="P:nucleotide-excision repair"/>
    <property type="evidence" value="ECO:0007669"/>
    <property type="project" value="InterPro"/>
</dbReference>
<evidence type="ECO:0000256" key="8">
    <source>
        <dbReference type="ARBA" id="ARBA00023268"/>
    </source>
</evidence>
<dbReference type="STRING" id="1122949.GCA_000378725_00110"/>
<evidence type="ECO:0000256" key="10">
    <source>
        <dbReference type="ARBA" id="ARBA00044632"/>
    </source>
</evidence>
<organism evidence="13 14">
    <name type="scientific">Peptoniphilus lacrimalis</name>
    <dbReference type="NCBI Taxonomy" id="33031"/>
    <lineage>
        <taxon>Bacteria</taxon>
        <taxon>Bacillati</taxon>
        <taxon>Bacillota</taxon>
        <taxon>Tissierellia</taxon>
        <taxon>Tissierellales</taxon>
        <taxon>Peptoniphilaceae</taxon>
        <taxon>Peptoniphilus</taxon>
    </lineage>
</organism>
<evidence type="ECO:0000259" key="11">
    <source>
        <dbReference type="SMART" id="SM00278"/>
    </source>
</evidence>
<dbReference type="OrthoDB" id="9798522at2"/>
<dbReference type="InterPro" id="IPR052054">
    <property type="entry name" value="Oxidative_DNA_repair_enzyme"/>
</dbReference>
<evidence type="ECO:0000256" key="4">
    <source>
        <dbReference type="ARBA" id="ARBA00022763"/>
    </source>
</evidence>
<proteinExistence type="inferred from homology"/>
<dbReference type="Pfam" id="PF00730">
    <property type="entry name" value="HhH-GPD"/>
    <property type="match status" value="1"/>
</dbReference>
<dbReference type="EC" id="4.2.99.18" evidence="3"/>
<dbReference type="RefSeq" id="WP_019034183.1">
    <property type="nucleotide sequence ID" value="NZ_CAMUOS010000005.1"/>
</dbReference>
<dbReference type="InterPro" id="IPR000445">
    <property type="entry name" value="HhH_motif"/>
</dbReference>
<comment type="catalytic activity">
    <reaction evidence="10">
        <text>2'-deoxyribonucleotide-(2'-deoxyribose 5'-phosphate)-2'-deoxyribonucleotide-DNA = a 3'-end 2'-deoxyribonucleotide-(2,3-dehydro-2,3-deoxyribose 5'-phosphate)-DNA + a 5'-end 5'-phospho-2'-deoxyribonucleoside-DNA + H(+)</text>
        <dbReference type="Rhea" id="RHEA:66592"/>
        <dbReference type="Rhea" id="RHEA-COMP:13180"/>
        <dbReference type="Rhea" id="RHEA-COMP:16897"/>
        <dbReference type="Rhea" id="RHEA-COMP:17067"/>
        <dbReference type="ChEBI" id="CHEBI:15378"/>
        <dbReference type="ChEBI" id="CHEBI:136412"/>
        <dbReference type="ChEBI" id="CHEBI:157695"/>
        <dbReference type="ChEBI" id="CHEBI:167181"/>
        <dbReference type="EC" id="4.2.99.18"/>
    </reaction>
</comment>
<keyword evidence="9 13" id="KW-0326">Glycosidase</keyword>
<dbReference type="SUPFAM" id="SSF48150">
    <property type="entry name" value="DNA-glycosylase"/>
    <property type="match status" value="1"/>
</dbReference>
<evidence type="ECO:0000313" key="13">
    <source>
        <dbReference type="EMBL" id="SUB56269.1"/>
    </source>
</evidence>
<dbReference type="SMART" id="SM00478">
    <property type="entry name" value="ENDO3c"/>
    <property type="match status" value="1"/>
</dbReference>
<dbReference type="Pfam" id="PF07934">
    <property type="entry name" value="OGG_N"/>
    <property type="match status" value="1"/>
</dbReference>
<accession>A0A379C2C7</accession>
<evidence type="ECO:0000259" key="12">
    <source>
        <dbReference type="SMART" id="SM00478"/>
    </source>
</evidence>
<evidence type="ECO:0000256" key="1">
    <source>
        <dbReference type="ARBA" id="ARBA00008343"/>
    </source>
</evidence>
<dbReference type="Proteomes" id="UP000255517">
    <property type="component" value="Unassembled WGS sequence"/>
</dbReference>
<dbReference type="GO" id="GO:0008534">
    <property type="term" value="F:oxidized purine nucleobase lesion DNA N-glycosylase activity"/>
    <property type="evidence" value="ECO:0007669"/>
    <property type="project" value="InterPro"/>
</dbReference>
<evidence type="ECO:0000256" key="5">
    <source>
        <dbReference type="ARBA" id="ARBA00022801"/>
    </source>
</evidence>
<dbReference type="InterPro" id="IPR012904">
    <property type="entry name" value="OGG_N"/>
</dbReference>
<dbReference type="AlphaFoldDB" id="A0A379C2C7"/>
<feature type="domain" description="Helix-hairpin-helix DNA-binding motif class 1" evidence="11">
    <location>
        <begin position="210"/>
        <end position="229"/>
    </location>
</feature>
<name>A0A379C2C7_9FIRM</name>
<comment type="similarity">
    <text evidence="1">Belongs to the Nth/MutY family.</text>
</comment>
<dbReference type="InterPro" id="IPR023170">
    <property type="entry name" value="HhH_base_excis_C"/>
</dbReference>
<evidence type="ECO:0000256" key="9">
    <source>
        <dbReference type="ARBA" id="ARBA00023295"/>
    </source>
</evidence>
<sequence>MEITYYSDHVHIKNLIEFDPKDIFTCGQCFRFYEEDDESFTIVAYGKVLNIKKEEDDIYIIGSNEEDFKNIWYKYFDLEKDYKKIEKALSIDPVMKKAISYGKGIRILNQEKFETIISFIISANNGISRIRKSIEKISNLYGNYITEDKNRSYYSFPSPSVLKDIDPLEIREKTKVGFRDKRIVESSKMIYNKDIDIEEISKLSLQSQREELMKLPGVGPKVADCILLFSFERNESFPVDVWIKRVMEELYIKEEIQKKEVAQKGREIFGAYAGFANQYLFYYGRENKIGVKK</sequence>
<comment type="similarity">
    <text evidence="2">Belongs to the type-1 OGG1 family.</text>
</comment>
<dbReference type="CDD" id="cd00056">
    <property type="entry name" value="ENDO3c"/>
    <property type="match status" value="1"/>
</dbReference>